<sequence length="105" mass="11516">MSARASNGTPTRSCLLIGHGCNASVAVQRIRFGRSSTIKIGDWGIDSYACRLEPFCSPSGLRLAIDLSLESLARDPALRRRCRPVPLQRGIGFKRLSEHGHPCLR</sequence>
<proteinExistence type="predicted"/>
<comment type="caution">
    <text evidence="1">The sequence shown here is derived from an EMBL/GenBank/DDBJ whole genome shotgun (WGS) entry which is preliminary data.</text>
</comment>
<dbReference type="EMBL" id="CAUYUJ010017045">
    <property type="protein sequence ID" value="CAK0871207.1"/>
    <property type="molecule type" value="Genomic_DNA"/>
</dbReference>
<keyword evidence="2" id="KW-1185">Reference proteome</keyword>
<evidence type="ECO:0000313" key="1">
    <source>
        <dbReference type="EMBL" id="CAK0871207.1"/>
    </source>
</evidence>
<name>A0ABN9VDM3_9DINO</name>
<reference evidence="1" key="1">
    <citation type="submission" date="2023-10" db="EMBL/GenBank/DDBJ databases">
        <authorList>
            <person name="Chen Y."/>
            <person name="Shah S."/>
            <person name="Dougan E. K."/>
            <person name="Thang M."/>
            <person name="Chan C."/>
        </authorList>
    </citation>
    <scope>NUCLEOTIDE SEQUENCE [LARGE SCALE GENOMIC DNA]</scope>
</reference>
<protein>
    <submittedName>
        <fullName evidence="1">Uncharacterized protein</fullName>
    </submittedName>
</protein>
<organism evidence="1 2">
    <name type="scientific">Prorocentrum cordatum</name>
    <dbReference type="NCBI Taxonomy" id="2364126"/>
    <lineage>
        <taxon>Eukaryota</taxon>
        <taxon>Sar</taxon>
        <taxon>Alveolata</taxon>
        <taxon>Dinophyceae</taxon>
        <taxon>Prorocentrales</taxon>
        <taxon>Prorocentraceae</taxon>
        <taxon>Prorocentrum</taxon>
    </lineage>
</organism>
<accession>A0ABN9VDM3</accession>
<dbReference type="Proteomes" id="UP001189429">
    <property type="component" value="Unassembled WGS sequence"/>
</dbReference>
<evidence type="ECO:0000313" key="2">
    <source>
        <dbReference type="Proteomes" id="UP001189429"/>
    </source>
</evidence>
<gene>
    <name evidence="1" type="ORF">PCOR1329_LOCUS57106</name>
</gene>
<feature type="non-terminal residue" evidence="1">
    <location>
        <position position="105"/>
    </location>
</feature>